<dbReference type="STRING" id="2340.JV46_14340"/>
<name>A0A0B0H7A3_SOVGS</name>
<evidence type="ECO:0000313" key="1">
    <source>
        <dbReference type="EMBL" id="KHF26073.1"/>
    </source>
</evidence>
<dbReference type="Proteomes" id="UP000030856">
    <property type="component" value="Unassembled WGS sequence"/>
</dbReference>
<sequence>MLTSSRFAYTQARLQVRHGLRLNEQQWRHLESQQGLANFLHVASESGMSDWLAGLHADDSIHILEKSFSKHFRDYVEQVSHWQPAQWRKATLWISALPDLPLLENIRNRGEVPQWLSDDEELGPLLEVSDDALVQRLALTRYAPLTATWHSTTSMLESWRTHWKECWPDTSAKALAGVESVEALILRHRGSFMELKTHATAAARSELSKQLGLQFRRLSQQPAAVFAHLGLVALDVERLRGNVSSRALLLNSVAAKQ</sequence>
<accession>A0A0B0H7A3</accession>
<comment type="caution">
    <text evidence="1">The sequence shown here is derived from an EMBL/GenBank/DDBJ whole genome shotgun (WGS) entry which is preliminary data.</text>
</comment>
<dbReference type="EMBL" id="JRAA01000001">
    <property type="protein sequence ID" value="KHF26073.1"/>
    <property type="molecule type" value="Genomic_DNA"/>
</dbReference>
<organism evidence="1 2">
    <name type="scientific">Solemya velum gill symbiont</name>
    <dbReference type="NCBI Taxonomy" id="2340"/>
    <lineage>
        <taxon>Bacteria</taxon>
        <taxon>Pseudomonadati</taxon>
        <taxon>Pseudomonadota</taxon>
        <taxon>Gammaproteobacteria</taxon>
        <taxon>sulfur-oxidizing symbionts</taxon>
    </lineage>
</organism>
<evidence type="ECO:0000313" key="2">
    <source>
        <dbReference type="Proteomes" id="UP000030856"/>
    </source>
</evidence>
<proteinExistence type="predicted"/>
<dbReference type="OrthoDB" id="5763105at2"/>
<dbReference type="RefSeq" id="WP_043115791.1">
    <property type="nucleotide sequence ID" value="NZ_JRAA01000001.1"/>
</dbReference>
<reference evidence="1 2" key="1">
    <citation type="journal article" date="2014" name="BMC Genomics">
        <title>The genome of the intracellular bacterium of the coastal bivalve, Solemya velum: a blueprint for thriving in and out of symbiosis.</title>
        <authorList>
            <person name="Dmytrenko O."/>
            <person name="Russell S.L."/>
            <person name="Loo W.T."/>
            <person name="Fontanez K.M."/>
            <person name="Liao L."/>
            <person name="Roeselers G."/>
            <person name="Sharma R."/>
            <person name="Stewart F.J."/>
            <person name="Newton I.L."/>
            <person name="Woyke T."/>
            <person name="Wu D."/>
            <person name="Lang J.M."/>
            <person name="Eisen J.A."/>
            <person name="Cavanaugh C.M."/>
        </authorList>
    </citation>
    <scope>NUCLEOTIDE SEQUENCE [LARGE SCALE GENOMIC DNA]</scope>
    <source>
        <strain evidence="1 2">WH</strain>
    </source>
</reference>
<protein>
    <submittedName>
        <fullName evidence="1">Uncharacterized protein</fullName>
    </submittedName>
</protein>
<keyword evidence="2" id="KW-1185">Reference proteome</keyword>
<dbReference type="AlphaFoldDB" id="A0A0B0H7A3"/>
<dbReference type="eggNOG" id="ENOG5031Z2V">
    <property type="taxonomic scope" value="Bacteria"/>
</dbReference>
<gene>
    <name evidence="1" type="ORF">JV46_14340</name>
</gene>